<dbReference type="ChiTaRS" id="NMUR1">
    <property type="organism name" value="human"/>
</dbReference>
<gene>
    <name evidence="2" type="primary">NMUR1</name>
</gene>
<feature type="transmembrane region" description="Helical" evidence="1">
    <location>
        <begin position="12"/>
        <end position="29"/>
    </location>
</feature>
<dbReference type="AlphaFoldDB" id="L8E9D8"/>
<evidence type="ECO:0000313" key="2">
    <source>
        <dbReference type="EMBL" id="CCQ43346.1"/>
    </source>
</evidence>
<organism evidence="2">
    <name type="scientific">Homo sapiens</name>
    <name type="common">Human</name>
    <dbReference type="NCBI Taxonomy" id="9606"/>
    <lineage>
        <taxon>Eukaryota</taxon>
        <taxon>Metazoa</taxon>
        <taxon>Chordata</taxon>
        <taxon>Craniata</taxon>
        <taxon>Vertebrata</taxon>
        <taxon>Euteleostomi</taxon>
        <taxon>Mammalia</taxon>
        <taxon>Eutheria</taxon>
        <taxon>Euarchontoglires</taxon>
        <taxon>Primates</taxon>
        <taxon>Haplorrhini</taxon>
        <taxon>Catarrhini</taxon>
        <taxon>Hominidae</taxon>
        <taxon>Homo</taxon>
    </lineage>
</organism>
<dbReference type="EMBL" id="HF583849">
    <property type="protein sequence ID" value="CCQ43346.1"/>
    <property type="molecule type" value="Genomic_DNA"/>
</dbReference>
<keyword evidence="1" id="KW-0472">Membrane</keyword>
<keyword evidence="1" id="KW-0812">Transmembrane</keyword>
<dbReference type="OrthoDB" id="5962705at2759"/>
<proteinExistence type="predicted"/>
<sequence>MNIHNNTELYTEMVKMVHFMLCVFYHNFYKKRIKSKGKKKLKPPITLL</sequence>
<accession>L8E9D8</accession>
<reference evidence="2" key="1">
    <citation type="journal article" date="2013" name="PLoS ONE">
        <title>Direct detection of alternative open reading frames translation products in human significantly expands the proteome.</title>
        <authorList>
            <person name="Vanderperre B."/>
            <person name="Lucier J.-F."/>
            <person name="Motard J."/>
            <person name="Tremblay G."/>
            <person name="Vanderperre S."/>
            <person name="Wisztorski M."/>
            <person name="Salzet M."/>
            <person name="Boisvert F.-M."/>
            <person name="Roucou X."/>
        </authorList>
    </citation>
    <scope>NUCLEOTIDE SEQUENCE</scope>
</reference>
<evidence type="ECO:0000256" key="1">
    <source>
        <dbReference type="SAM" id="Phobius"/>
    </source>
</evidence>
<protein>
    <submittedName>
        <fullName evidence="2">Alternative protein NMUR1</fullName>
    </submittedName>
</protein>
<name>L8E9D8_HUMAN</name>
<keyword evidence="1" id="KW-1133">Transmembrane helix</keyword>